<dbReference type="SUPFAM" id="SSF89796">
    <property type="entry name" value="CoA-transferase family III (CaiB/BaiF)"/>
    <property type="match status" value="1"/>
</dbReference>
<accession>A0A7L2ZY43</accession>
<gene>
    <name evidence="4" type="primary">Sugct</name>
    <name evidence="4" type="ORF">PRUFUL_R06348</name>
</gene>
<dbReference type="InterPro" id="IPR050483">
    <property type="entry name" value="CoA-transferase_III_domain"/>
</dbReference>
<dbReference type="EMBL" id="VZTP01022611">
    <property type="protein sequence ID" value="NXT10480.1"/>
    <property type="molecule type" value="Genomic_DNA"/>
</dbReference>
<evidence type="ECO:0000313" key="4">
    <source>
        <dbReference type="EMBL" id="NXT10480.1"/>
    </source>
</evidence>
<dbReference type="GO" id="GO:0005739">
    <property type="term" value="C:mitochondrion"/>
    <property type="evidence" value="ECO:0007669"/>
    <property type="project" value="TreeGrafter"/>
</dbReference>
<comment type="caution">
    <text evidence="4">The sequence shown here is derived from an EMBL/GenBank/DDBJ whole genome shotgun (WGS) entry which is preliminary data.</text>
</comment>
<dbReference type="Proteomes" id="UP000553798">
    <property type="component" value="Unassembled WGS sequence"/>
</dbReference>
<organism evidence="4 5">
    <name type="scientific">Prunella fulvescens</name>
    <name type="common">Brown accentor</name>
    <dbReference type="NCBI Taxonomy" id="670355"/>
    <lineage>
        <taxon>Eukaryota</taxon>
        <taxon>Metazoa</taxon>
        <taxon>Chordata</taxon>
        <taxon>Craniata</taxon>
        <taxon>Vertebrata</taxon>
        <taxon>Euteleostomi</taxon>
        <taxon>Archelosauria</taxon>
        <taxon>Archosauria</taxon>
        <taxon>Dinosauria</taxon>
        <taxon>Saurischia</taxon>
        <taxon>Theropoda</taxon>
        <taxon>Coelurosauria</taxon>
        <taxon>Aves</taxon>
        <taxon>Neognathae</taxon>
        <taxon>Neoaves</taxon>
        <taxon>Telluraves</taxon>
        <taxon>Australaves</taxon>
        <taxon>Passeriformes</taxon>
        <taxon>Passeroidea</taxon>
        <taxon>Prunellidae</taxon>
        <taxon>Prunella</taxon>
    </lineage>
</organism>
<protein>
    <submittedName>
        <fullName evidence="4">SUCHY transferase</fullName>
    </submittedName>
</protein>
<dbReference type="InterPro" id="IPR003673">
    <property type="entry name" value="CoA-Trfase_fam_III"/>
</dbReference>
<dbReference type="GO" id="GO:0047369">
    <property type="term" value="F:succinate-hydroxymethylglutarate CoA-transferase activity"/>
    <property type="evidence" value="ECO:0007669"/>
    <property type="project" value="TreeGrafter"/>
</dbReference>
<dbReference type="Gene3D" id="3.40.50.10540">
    <property type="entry name" value="Crotonobetainyl-coa:carnitine coa-transferase, domain 1"/>
    <property type="match status" value="1"/>
</dbReference>
<dbReference type="Pfam" id="PF02515">
    <property type="entry name" value="CoA_transf_3"/>
    <property type="match status" value="1"/>
</dbReference>
<name>A0A7L2ZY43_9PASE</name>
<sequence>SGASNVKPLDGVKILDLTRFVFLFLFVGYVIFDIYEYVMVFLSGAGDDTRAWGPPFAGTESIYFLSVNRNKKSIAINMKDSKGVKLIKELAAASDVFVENFVPGKLAEMGLGYEDIKKIAPHIVYCSITGYGQTGPVVQRGGYDSIAAAVSGLMHITG</sequence>
<feature type="non-terminal residue" evidence="4">
    <location>
        <position position="1"/>
    </location>
</feature>
<dbReference type="AlphaFoldDB" id="A0A7L2ZY43"/>
<evidence type="ECO:0000256" key="3">
    <source>
        <dbReference type="SAM" id="Phobius"/>
    </source>
</evidence>
<keyword evidence="3" id="KW-1133">Transmembrane helix</keyword>
<evidence type="ECO:0000313" key="5">
    <source>
        <dbReference type="Proteomes" id="UP000553798"/>
    </source>
</evidence>
<keyword evidence="3" id="KW-0472">Membrane</keyword>
<keyword evidence="2 4" id="KW-0808">Transferase</keyword>
<evidence type="ECO:0000256" key="1">
    <source>
        <dbReference type="ARBA" id="ARBA00008383"/>
    </source>
</evidence>
<feature type="transmembrane region" description="Helical" evidence="3">
    <location>
        <begin position="20"/>
        <end position="42"/>
    </location>
</feature>
<keyword evidence="5" id="KW-1185">Reference proteome</keyword>
<dbReference type="InterPro" id="IPR023606">
    <property type="entry name" value="CoA-Trfase_III_dom_1_sf"/>
</dbReference>
<evidence type="ECO:0000256" key="2">
    <source>
        <dbReference type="ARBA" id="ARBA00022679"/>
    </source>
</evidence>
<dbReference type="PANTHER" id="PTHR48207:SF3">
    <property type="entry name" value="SUCCINATE--HYDROXYMETHYLGLUTARATE COA-TRANSFERASE"/>
    <property type="match status" value="1"/>
</dbReference>
<proteinExistence type="inferred from homology"/>
<reference evidence="4 5" key="1">
    <citation type="submission" date="2019-09" db="EMBL/GenBank/DDBJ databases">
        <title>Bird 10,000 Genomes (B10K) Project - Family phase.</title>
        <authorList>
            <person name="Zhang G."/>
        </authorList>
    </citation>
    <scope>NUCLEOTIDE SEQUENCE [LARGE SCALE GENOMIC DNA]</scope>
    <source>
        <strain evidence="4">B10K-DU-012-46</strain>
    </source>
</reference>
<comment type="similarity">
    <text evidence="1">Belongs to the CoA-transferase III family.</text>
</comment>
<feature type="non-terminal residue" evidence="4">
    <location>
        <position position="158"/>
    </location>
</feature>
<keyword evidence="3" id="KW-0812">Transmembrane</keyword>
<dbReference type="PANTHER" id="PTHR48207">
    <property type="entry name" value="SUCCINATE--HYDROXYMETHYLGLUTARATE COA-TRANSFERASE"/>
    <property type="match status" value="1"/>
</dbReference>